<dbReference type="KEGG" id="bcom:BAUCODRAFT_152046"/>
<dbReference type="RefSeq" id="XP_007681154.1">
    <property type="nucleotide sequence ID" value="XM_007682964.1"/>
</dbReference>
<keyword evidence="2" id="KW-0812">Transmembrane</keyword>
<dbReference type="AlphaFoldDB" id="M2MYA8"/>
<dbReference type="Pfam" id="PF00583">
    <property type="entry name" value="Acetyltransf_1"/>
    <property type="match status" value="1"/>
</dbReference>
<dbReference type="Gene3D" id="3.40.630.30">
    <property type="match status" value="1"/>
</dbReference>
<dbReference type="GO" id="GO:0016747">
    <property type="term" value="F:acyltransferase activity, transferring groups other than amino-acyl groups"/>
    <property type="evidence" value="ECO:0007669"/>
    <property type="project" value="InterPro"/>
</dbReference>
<evidence type="ECO:0000259" key="3">
    <source>
        <dbReference type="PROSITE" id="PS51186"/>
    </source>
</evidence>
<dbReference type="HOGENOM" id="CLU_040076_1_0_1"/>
<evidence type="ECO:0000313" key="4">
    <source>
        <dbReference type="EMBL" id="EMC91649.1"/>
    </source>
</evidence>
<organism evidence="4 5">
    <name type="scientific">Baudoinia panamericana (strain UAMH 10762)</name>
    <name type="common">Angels' share fungus</name>
    <name type="synonym">Baudoinia compniacensis (strain UAMH 10762)</name>
    <dbReference type="NCBI Taxonomy" id="717646"/>
    <lineage>
        <taxon>Eukaryota</taxon>
        <taxon>Fungi</taxon>
        <taxon>Dikarya</taxon>
        <taxon>Ascomycota</taxon>
        <taxon>Pezizomycotina</taxon>
        <taxon>Dothideomycetes</taxon>
        <taxon>Dothideomycetidae</taxon>
        <taxon>Mycosphaerellales</taxon>
        <taxon>Teratosphaeriaceae</taxon>
        <taxon>Baudoinia</taxon>
    </lineage>
</organism>
<sequence>MGDSVADKDDSAQPEDPLEGVPELKTYLTTDTDEKIAALKLVADSVAQMRQAANNALISSPLNMACAVAIVALWARFIYDFRDGDITLAGITSFGIIMAFLGMARVFTKDYVLDAEAMKWEYLDDCDVMITKFGDEVIGTVVMEWVSGEGRQKRKKAWRGEIKAWTVRLKYRKKGVGSALLEEAVKEAKKKGAEVIEFSEEHANSKRVLPKMYNSVFDKREQKAQDLLAELVETSPNKSKRK</sequence>
<feature type="domain" description="N-acetyltransferase" evidence="3">
    <location>
        <begin position="86"/>
        <end position="226"/>
    </location>
</feature>
<dbReference type="Proteomes" id="UP000011761">
    <property type="component" value="Unassembled WGS sequence"/>
</dbReference>
<feature type="region of interest" description="Disordered" evidence="1">
    <location>
        <begin position="1"/>
        <end position="22"/>
    </location>
</feature>
<proteinExistence type="predicted"/>
<evidence type="ECO:0000256" key="2">
    <source>
        <dbReference type="SAM" id="Phobius"/>
    </source>
</evidence>
<dbReference type="SUPFAM" id="SSF55729">
    <property type="entry name" value="Acyl-CoA N-acyltransferases (Nat)"/>
    <property type="match status" value="1"/>
</dbReference>
<accession>M2MYA8</accession>
<dbReference type="eggNOG" id="ENOG502SMXQ">
    <property type="taxonomic scope" value="Eukaryota"/>
</dbReference>
<feature type="transmembrane region" description="Helical" evidence="2">
    <location>
        <begin position="56"/>
        <end position="74"/>
    </location>
</feature>
<keyword evidence="5" id="KW-1185">Reference proteome</keyword>
<dbReference type="OrthoDB" id="5343688at2759"/>
<keyword evidence="2" id="KW-1133">Transmembrane helix</keyword>
<evidence type="ECO:0000256" key="1">
    <source>
        <dbReference type="SAM" id="MobiDB-lite"/>
    </source>
</evidence>
<dbReference type="CDD" id="cd04301">
    <property type="entry name" value="NAT_SF"/>
    <property type="match status" value="1"/>
</dbReference>
<dbReference type="InterPro" id="IPR000182">
    <property type="entry name" value="GNAT_dom"/>
</dbReference>
<name>M2MYA8_BAUPA</name>
<protein>
    <recommendedName>
        <fullName evidence="3">N-acetyltransferase domain-containing protein</fullName>
    </recommendedName>
</protein>
<dbReference type="GeneID" id="19109185"/>
<dbReference type="PROSITE" id="PS51186">
    <property type="entry name" value="GNAT"/>
    <property type="match status" value="1"/>
</dbReference>
<evidence type="ECO:0000313" key="5">
    <source>
        <dbReference type="Proteomes" id="UP000011761"/>
    </source>
</evidence>
<dbReference type="InterPro" id="IPR016181">
    <property type="entry name" value="Acyl_CoA_acyltransferase"/>
</dbReference>
<keyword evidence="2" id="KW-0472">Membrane</keyword>
<feature type="transmembrane region" description="Helical" evidence="2">
    <location>
        <begin position="86"/>
        <end position="108"/>
    </location>
</feature>
<dbReference type="OMA" id="MDQESAM"/>
<feature type="compositionally biased region" description="Basic and acidic residues" evidence="1">
    <location>
        <begin position="1"/>
        <end position="11"/>
    </location>
</feature>
<gene>
    <name evidence="4" type="ORF">BAUCODRAFT_152046</name>
</gene>
<reference evidence="4 5" key="1">
    <citation type="journal article" date="2012" name="PLoS Pathog.">
        <title>Diverse lifestyles and strategies of plant pathogenesis encoded in the genomes of eighteen Dothideomycetes fungi.</title>
        <authorList>
            <person name="Ohm R.A."/>
            <person name="Feau N."/>
            <person name="Henrissat B."/>
            <person name="Schoch C.L."/>
            <person name="Horwitz B.A."/>
            <person name="Barry K.W."/>
            <person name="Condon B.J."/>
            <person name="Copeland A.C."/>
            <person name="Dhillon B."/>
            <person name="Glaser F."/>
            <person name="Hesse C.N."/>
            <person name="Kosti I."/>
            <person name="LaButti K."/>
            <person name="Lindquist E.A."/>
            <person name="Lucas S."/>
            <person name="Salamov A.A."/>
            <person name="Bradshaw R.E."/>
            <person name="Ciuffetti L."/>
            <person name="Hamelin R.C."/>
            <person name="Kema G.H.J."/>
            <person name="Lawrence C."/>
            <person name="Scott J.A."/>
            <person name="Spatafora J.W."/>
            <person name="Turgeon B.G."/>
            <person name="de Wit P.J.G.M."/>
            <person name="Zhong S."/>
            <person name="Goodwin S.B."/>
            <person name="Grigoriev I.V."/>
        </authorList>
    </citation>
    <scope>NUCLEOTIDE SEQUENCE [LARGE SCALE GENOMIC DNA]</scope>
    <source>
        <strain evidence="4 5">UAMH 10762</strain>
    </source>
</reference>
<dbReference type="EMBL" id="KB445563">
    <property type="protein sequence ID" value="EMC91649.1"/>
    <property type="molecule type" value="Genomic_DNA"/>
</dbReference>